<dbReference type="AlphaFoldDB" id="A0A8J4YDC9"/>
<accession>A0A8J4YDC9</accession>
<gene>
    <name evidence="2" type="primary">DNAJB6</name>
    <name evidence="2" type="ORF">GWK47_046985</name>
</gene>
<dbReference type="GO" id="GO:0051082">
    <property type="term" value="F:unfolded protein binding"/>
    <property type="evidence" value="ECO:0007669"/>
    <property type="project" value="InterPro"/>
</dbReference>
<dbReference type="Proteomes" id="UP000770661">
    <property type="component" value="Unassembled WGS sequence"/>
</dbReference>
<proteinExistence type="predicted"/>
<dbReference type="OrthoDB" id="10250354at2759"/>
<dbReference type="InterPro" id="IPR043183">
    <property type="entry name" value="DNJB2/6-like"/>
</dbReference>
<dbReference type="PANTHER" id="PTHR45168">
    <property type="entry name" value="DNAJ HOMOLOG SUBFAMILY B MEMBER 2"/>
    <property type="match status" value="1"/>
</dbReference>
<evidence type="ECO:0000313" key="3">
    <source>
        <dbReference type="Proteomes" id="UP000770661"/>
    </source>
</evidence>
<evidence type="ECO:0000313" key="2">
    <source>
        <dbReference type="EMBL" id="KAG0721166.1"/>
    </source>
</evidence>
<dbReference type="PANTHER" id="PTHR45168:SF3">
    <property type="entry name" value="DNAJ HEAT SHOCK PROTEIN FAMILY (HSP40) MEMBER B2"/>
    <property type="match status" value="1"/>
</dbReference>
<keyword evidence="1" id="KW-0143">Chaperone</keyword>
<reference evidence="2" key="1">
    <citation type="submission" date="2020-07" db="EMBL/GenBank/DDBJ databases">
        <title>The High-quality genome of the commercially important snow crab, Chionoecetes opilio.</title>
        <authorList>
            <person name="Jeong J.-H."/>
            <person name="Ryu S."/>
        </authorList>
    </citation>
    <scope>NUCLEOTIDE SEQUENCE</scope>
    <source>
        <strain evidence="2">MADBK_172401_WGS</strain>
        <tissue evidence="2">Digestive gland</tissue>
    </source>
</reference>
<evidence type="ECO:0000256" key="1">
    <source>
        <dbReference type="ARBA" id="ARBA00023186"/>
    </source>
</evidence>
<sequence length="251" mass="27848">MSITMKNLKNLVEKYTTSLARKACRLAVARVPLGPRTSRSTRHHYRFDDDFDYTFPTFTSETQRKCSENSLVEILYLIFSLLIHLNQWVKAATDGGGKVEDFLASRERRNKTIITTTITPSLATSSHLSVHSLGPLCFLHLQDLKELRVEVDLLHFLRTHFPTWGGPGVKRSSTSTKFVNGKKITTKKVFEGGQETVMTFENDVLKNKTVNGVPQAASCHRGAGFGPGTVARRPAGDLVTPLASGLCPRSD</sequence>
<protein>
    <submittedName>
        <fullName evidence="2">DnaJ subfamily B member 6</fullName>
    </submittedName>
</protein>
<dbReference type="GO" id="GO:0030544">
    <property type="term" value="F:Hsp70 protein binding"/>
    <property type="evidence" value="ECO:0007669"/>
    <property type="project" value="InterPro"/>
</dbReference>
<keyword evidence="3" id="KW-1185">Reference proteome</keyword>
<name>A0A8J4YDC9_CHIOP</name>
<organism evidence="2 3">
    <name type="scientific">Chionoecetes opilio</name>
    <name type="common">Atlantic snow crab</name>
    <name type="synonym">Cancer opilio</name>
    <dbReference type="NCBI Taxonomy" id="41210"/>
    <lineage>
        <taxon>Eukaryota</taxon>
        <taxon>Metazoa</taxon>
        <taxon>Ecdysozoa</taxon>
        <taxon>Arthropoda</taxon>
        <taxon>Crustacea</taxon>
        <taxon>Multicrustacea</taxon>
        <taxon>Malacostraca</taxon>
        <taxon>Eumalacostraca</taxon>
        <taxon>Eucarida</taxon>
        <taxon>Decapoda</taxon>
        <taxon>Pleocyemata</taxon>
        <taxon>Brachyura</taxon>
        <taxon>Eubrachyura</taxon>
        <taxon>Majoidea</taxon>
        <taxon>Majidae</taxon>
        <taxon>Chionoecetes</taxon>
    </lineage>
</organism>
<comment type="caution">
    <text evidence="2">The sequence shown here is derived from an EMBL/GenBank/DDBJ whole genome shotgun (WGS) entry which is preliminary data.</text>
</comment>
<dbReference type="EMBL" id="JACEEZ010011662">
    <property type="protein sequence ID" value="KAG0721166.1"/>
    <property type="molecule type" value="Genomic_DNA"/>
</dbReference>